<dbReference type="PROSITE" id="PS01264">
    <property type="entry name" value="TBOX_2"/>
    <property type="match status" value="1"/>
</dbReference>
<feature type="domain" description="T-box" evidence="9">
    <location>
        <begin position="74"/>
        <end position="251"/>
    </location>
</feature>
<evidence type="ECO:0000313" key="11">
    <source>
        <dbReference type="Proteomes" id="UP000825002"/>
    </source>
</evidence>
<feature type="region of interest" description="Disordered" evidence="8">
    <location>
        <begin position="328"/>
        <end position="354"/>
    </location>
</feature>
<feature type="compositionally biased region" description="Basic residues" evidence="8">
    <location>
        <begin position="396"/>
        <end position="440"/>
    </location>
</feature>
<evidence type="ECO:0000256" key="5">
    <source>
        <dbReference type="ARBA" id="ARBA00023163"/>
    </source>
</evidence>
<dbReference type="PROSITE" id="PS50252">
    <property type="entry name" value="TBOX_3"/>
    <property type="match status" value="1"/>
</dbReference>
<feature type="compositionally biased region" description="Low complexity" evidence="8">
    <location>
        <begin position="44"/>
        <end position="55"/>
    </location>
</feature>
<keyword evidence="2" id="KW-0217">Developmental protein</keyword>
<evidence type="ECO:0000256" key="8">
    <source>
        <dbReference type="SAM" id="MobiDB-lite"/>
    </source>
</evidence>
<dbReference type="PANTHER" id="PTHR11267:SF106">
    <property type="entry name" value="T-RELATED PROTEIN"/>
    <property type="match status" value="1"/>
</dbReference>
<evidence type="ECO:0000259" key="9">
    <source>
        <dbReference type="PROSITE" id="PS50252"/>
    </source>
</evidence>
<dbReference type="PRINTS" id="PR00938">
    <property type="entry name" value="BRACHYURY"/>
</dbReference>
<keyword evidence="5" id="KW-0804">Transcription</keyword>
<feature type="region of interest" description="Disordered" evidence="8">
    <location>
        <begin position="264"/>
        <end position="287"/>
    </location>
</feature>
<keyword evidence="3" id="KW-0805">Transcription regulation</keyword>
<dbReference type="PANTHER" id="PTHR11267">
    <property type="entry name" value="T-BOX PROTEIN-RELATED"/>
    <property type="match status" value="1"/>
</dbReference>
<dbReference type="SUPFAM" id="SSF49417">
    <property type="entry name" value="p53-like transcription factors"/>
    <property type="match status" value="1"/>
</dbReference>
<dbReference type="PROSITE" id="PS01283">
    <property type="entry name" value="TBOX_1"/>
    <property type="match status" value="1"/>
</dbReference>
<dbReference type="InterPro" id="IPR008967">
    <property type="entry name" value="p53-like_TF_DNA-bd_sf"/>
</dbReference>
<evidence type="ECO:0000256" key="3">
    <source>
        <dbReference type="ARBA" id="ARBA00023015"/>
    </source>
</evidence>
<feature type="region of interest" description="Disordered" evidence="8">
    <location>
        <begin position="382"/>
        <end position="446"/>
    </location>
</feature>
<feature type="compositionally biased region" description="Polar residues" evidence="8">
    <location>
        <begin position="598"/>
        <end position="616"/>
    </location>
</feature>
<feature type="region of interest" description="Disordered" evidence="8">
    <location>
        <begin position="531"/>
        <end position="616"/>
    </location>
</feature>
<dbReference type="EMBL" id="JAIFTH010000033">
    <property type="protein sequence ID" value="KAG9511087.1"/>
    <property type="molecule type" value="Genomic_DNA"/>
</dbReference>
<dbReference type="Proteomes" id="UP000825002">
    <property type="component" value="Unassembled WGS sequence"/>
</dbReference>
<feature type="compositionally biased region" description="Polar residues" evidence="8">
    <location>
        <begin position="567"/>
        <end position="589"/>
    </location>
</feature>
<dbReference type="InterPro" id="IPR036960">
    <property type="entry name" value="T-box_sf"/>
</dbReference>
<feature type="region of interest" description="Disordered" evidence="8">
    <location>
        <begin position="22"/>
        <end position="55"/>
    </location>
</feature>
<evidence type="ECO:0000256" key="6">
    <source>
        <dbReference type="ARBA" id="ARBA00023242"/>
    </source>
</evidence>
<feature type="region of interest" description="Disordered" evidence="8">
    <location>
        <begin position="628"/>
        <end position="678"/>
    </location>
</feature>
<comment type="caution">
    <text evidence="10">The sequence shown here is derived from an EMBL/GenBank/DDBJ whole genome shotgun (WGS) entry which is preliminary data.</text>
</comment>
<comment type="subcellular location">
    <subcellularLocation>
        <location evidence="1 7">Nucleus</location>
    </subcellularLocation>
</comment>
<proteinExistence type="predicted"/>
<keyword evidence="6 7" id="KW-0539">Nucleus</keyword>
<gene>
    <name evidence="10" type="primary">byn</name>
    <name evidence="10" type="ORF">GZH46_00349</name>
</gene>
<feature type="compositionally biased region" description="Polar residues" evidence="8">
    <location>
        <begin position="328"/>
        <end position="348"/>
    </location>
</feature>
<dbReference type="Pfam" id="PF00907">
    <property type="entry name" value="T-box"/>
    <property type="match status" value="1"/>
</dbReference>
<organism evidence="10 11">
    <name type="scientific">Fragariocoptes setiger</name>
    <dbReference type="NCBI Taxonomy" id="1670756"/>
    <lineage>
        <taxon>Eukaryota</taxon>
        <taxon>Metazoa</taxon>
        <taxon>Ecdysozoa</taxon>
        <taxon>Arthropoda</taxon>
        <taxon>Chelicerata</taxon>
        <taxon>Arachnida</taxon>
        <taxon>Acari</taxon>
        <taxon>Acariformes</taxon>
        <taxon>Trombidiformes</taxon>
        <taxon>Prostigmata</taxon>
        <taxon>Eupodina</taxon>
        <taxon>Eriophyoidea</taxon>
        <taxon>Phytoptidae</taxon>
        <taxon>Fragariocoptes</taxon>
    </lineage>
</organism>
<feature type="compositionally biased region" description="Low complexity" evidence="8">
    <location>
        <begin position="531"/>
        <end position="566"/>
    </location>
</feature>
<dbReference type="InterPro" id="IPR046360">
    <property type="entry name" value="T-box_DNA-bd"/>
</dbReference>
<evidence type="ECO:0000256" key="7">
    <source>
        <dbReference type="PROSITE-ProRule" id="PRU00201"/>
    </source>
</evidence>
<accession>A0ABQ7SCE7</accession>
<protein>
    <submittedName>
        <fullName evidence="10">T-related protein</fullName>
    </submittedName>
</protein>
<evidence type="ECO:0000256" key="4">
    <source>
        <dbReference type="ARBA" id="ARBA00023125"/>
    </source>
</evidence>
<dbReference type="InterPro" id="IPR018186">
    <property type="entry name" value="TF_T-box_CS"/>
</dbReference>
<reference evidence="10 11" key="1">
    <citation type="submission" date="2020-10" db="EMBL/GenBank/DDBJ databases">
        <authorList>
            <person name="Klimov P.B."/>
            <person name="Dyachkov S.M."/>
            <person name="Chetverikov P.E."/>
        </authorList>
    </citation>
    <scope>NUCLEOTIDE SEQUENCE [LARGE SCALE GENOMIC DNA]</scope>
    <source>
        <strain evidence="10">BMOC 18-1129-001#AD2665</strain>
        <tissue evidence="10">Entire mites</tissue>
    </source>
</reference>
<dbReference type="CDD" id="cd20192">
    <property type="entry name" value="T-box_TBXT_TBX19-like"/>
    <property type="match status" value="1"/>
</dbReference>
<dbReference type="PRINTS" id="PR00937">
    <property type="entry name" value="TBOX"/>
</dbReference>
<evidence type="ECO:0000256" key="1">
    <source>
        <dbReference type="ARBA" id="ARBA00004123"/>
    </source>
</evidence>
<keyword evidence="4 7" id="KW-0238">DNA-binding</keyword>
<comment type="caution">
    <text evidence="7">Lacks conserved residue(s) required for the propagation of feature annotation.</text>
</comment>
<evidence type="ECO:0000313" key="10">
    <source>
        <dbReference type="EMBL" id="KAG9511087.1"/>
    </source>
</evidence>
<feature type="non-terminal residue" evidence="10">
    <location>
        <position position="1"/>
    </location>
</feature>
<evidence type="ECO:0000256" key="2">
    <source>
        <dbReference type="ARBA" id="ARBA00022473"/>
    </source>
</evidence>
<sequence length="678" mass="75787">MNESDILSMVVAYSHHRHYRAGERVASSSASSPPPSSIDGTNDQQQHMSSNGQQQQVCEITTTGPQRDNIEARLEDGTLWRTFNAQVNEMIVTKSGRRMFPVVRFTLDGLDPDAMYSVAIEFAQLYNHRWKFIGGEWTPSGKREKPSKSSLYLHPESPNFGAHWMKEPVSFSKTKLTNKETNRKGLVVLNSLHKYEPRIHIVKIQDRPYIRERIHTFRFPETQFIAVTAYQNENITKLKIRFNPFAKAFQDTRQTDTILPHRSNGIVINNTNDTNTNDNDNKHSSITNEPATTITQNVNTTHDYPVVGLSNGTIMKSMEHDYSQSRNDTIADNRSSTCLSSQRSQHTITPERGEHSMLTATTSPWRSLTSSESLIALAQHNHHANHQHIGSTHQQHQNHHHQHHQHHHQHHHQQQHHHIMHQASHHQQHNQQHQHHHHHQQPVSFVPNDDLVAGMPYAAFHAAHNLSKVEDATYGSAIHGQHYYPIHHAANHAAAVAAFASHNPHVSTNSMPFIGIATSVSCAGTGALSTTASTASTKSSPPATATGSTTVAARTAAPVATSAPSTFHESYSNQTSEANTSSPTTSLSGHTDAAEPTPSGSPNERGTRMPPTSVTPTYHQSYQAYQQALHAAQHHQHHDTPPDASYSHSHPHQQPQHQNNHHHHLYSHTQSYESTGWS</sequence>
<dbReference type="InterPro" id="IPR001699">
    <property type="entry name" value="TF_T-box"/>
</dbReference>
<keyword evidence="11" id="KW-1185">Reference proteome</keyword>
<feature type="compositionally biased region" description="Low complexity" evidence="8">
    <location>
        <begin position="269"/>
        <end position="278"/>
    </location>
</feature>
<dbReference type="SMART" id="SM00425">
    <property type="entry name" value="TBOX"/>
    <property type="match status" value="1"/>
</dbReference>
<feature type="compositionally biased region" description="Low complexity" evidence="8">
    <location>
        <begin position="645"/>
        <end position="658"/>
    </location>
</feature>
<dbReference type="InterPro" id="IPR002070">
    <property type="entry name" value="TF_Brachyury"/>
</dbReference>
<dbReference type="Gene3D" id="2.60.40.820">
    <property type="entry name" value="Transcription factor, T-box"/>
    <property type="match status" value="1"/>
</dbReference>
<name>A0ABQ7SCE7_9ACAR</name>